<dbReference type="InterPro" id="IPR007445">
    <property type="entry name" value="PilO"/>
</dbReference>
<proteinExistence type="predicted"/>
<evidence type="ECO:0000256" key="1">
    <source>
        <dbReference type="SAM" id="MobiDB-lite"/>
    </source>
</evidence>
<feature type="region of interest" description="Disordered" evidence="1">
    <location>
        <begin position="1"/>
        <end position="21"/>
    </location>
</feature>
<dbReference type="Pfam" id="PF04350">
    <property type="entry name" value="PilO"/>
    <property type="match status" value="1"/>
</dbReference>
<dbReference type="AlphaFoldDB" id="A0A537LWJ2"/>
<reference evidence="2 3" key="1">
    <citation type="journal article" date="2019" name="Nat. Microbiol.">
        <title>Mediterranean grassland soil C-N compound turnover is dependent on rainfall and depth, and is mediated by genomically divergent microorganisms.</title>
        <authorList>
            <person name="Diamond S."/>
            <person name="Andeer P.F."/>
            <person name="Li Z."/>
            <person name="Crits-Christoph A."/>
            <person name="Burstein D."/>
            <person name="Anantharaman K."/>
            <person name="Lane K.R."/>
            <person name="Thomas B.C."/>
            <person name="Pan C."/>
            <person name="Northen T.R."/>
            <person name="Banfield J.F."/>
        </authorList>
    </citation>
    <scope>NUCLEOTIDE SEQUENCE [LARGE SCALE GENOMIC DNA]</scope>
    <source>
        <strain evidence="2">NP_5</strain>
    </source>
</reference>
<comment type="caution">
    <text evidence="2">The sequence shown here is derived from an EMBL/GenBank/DDBJ whole genome shotgun (WGS) entry which is preliminary data.</text>
</comment>
<gene>
    <name evidence="2" type="ORF">E6H02_06015</name>
</gene>
<organism evidence="2 3">
    <name type="scientific">Candidatus Segetimicrobium genomatis</name>
    <dbReference type="NCBI Taxonomy" id="2569760"/>
    <lineage>
        <taxon>Bacteria</taxon>
        <taxon>Bacillati</taxon>
        <taxon>Candidatus Sysuimicrobiota</taxon>
        <taxon>Candidatus Sysuimicrobiia</taxon>
        <taxon>Candidatus Sysuimicrobiales</taxon>
        <taxon>Candidatus Segetimicrobiaceae</taxon>
        <taxon>Candidatus Segetimicrobium</taxon>
    </lineage>
</organism>
<dbReference type="Gene3D" id="3.30.70.60">
    <property type="match status" value="1"/>
</dbReference>
<evidence type="ECO:0000313" key="3">
    <source>
        <dbReference type="Proteomes" id="UP000320393"/>
    </source>
</evidence>
<evidence type="ECO:0000313" key="2">
    <source>
        <dbReference type="EMBL" id="TMJ12379.1"/>
    </source>
</evidence>
<dbReference type="Proteomes" id="UP000320393">
    <property type="component" value="Unassembled WGS sequence"/>
</dbReference>
<accession>A0A537LWJ2</accession>
<sequence>MGAHQLKPKQEELKRVQAQAARKDELERQLAELQVQVREIEAKLPSSREIPLLLVQLERLAGQVGVDLTLIKPSQPAQATQAPKPGTAAAGAAAAQAAGLQSFGLELNAEGSFDMVENFLRGIETFPRFIAMNGMGMTPLPPRPGESPLRPRLSVRVAANAYFVPGSGGGR</sequence>
<dbReference type="GO" id="GO:0043107">
    <property type="term" value="P:type IV pilus-dependent motility"/>
    <property type="evidence" value="ECO:0007669"/>
    <property type="project" value="InterPro"/>
</dbReference>
<protein>
    <submittedName>
        <fullName evidence="2">Uncharacterized protein</fullName>
    </submittedName>
</protein>
<name>A0A537LWJ2_9BACT</name>
<dbReference type="EMBL" id="VBAM01000187">
    <property type="protein sequence ID" value="TMJ12379.1"/>
    <property type="molecule type" value="Genomic_DNA"/>
</dbReference>
<dbReference type="GO" id="GO:0043683">
    <property type="term" value="P:type IV pilus assembly"/>
    <property type="evidence" value="ECO:0007669"/>
    <property type="project" value="InterPro"/>
</dbReference>
<feature type="compositionally biased region" description="Basic and acidic residues" evidence="1">
    <location>
        <begin position="8"/>
        <end position="21"/>
    </location>
</feature>
<dbReference type="InterPro" id="IPR014717">
    <property type="entry name" value="Transl_elong_EF1B/ribsomal_bS6"/>
</dbReference>